<keyword evidence="2" id="KW-1185">Reference proteome</keyword>
<dbReference type="EMBL" id="BGPR01008007">
    <property type="protein sequence ID" value="GBN30952.1"/>
    <property type="molecule type" value="Genomic_DNA"/>
</dbReference>
<dbReference type="AlphaFoldDB" id="A0A4Y2MWJ7"/>
<comment type="caution">
    <text evidence="1">The sequence shown here is derived from an EMBL/GenBank/DDBJ whole genome shotgun (WGS) entry which is preliminary data.</text>
</comment>
<dbReference type="Proteomes" id="UP000499080">
    <property type="component" value="Unassembled WGS sequence"/>
</dbReference>
<gene>
    <name evidence="1" type="ORF">AVEN_1753_1</name>
</gene>
<protein>
    <submittedName>
        <fullName evidence="1">Uncharacterized protein</fullName>
    </submittedName>
</protein>
<evidence type="ECO:0000313" key="2">
    <source>
        <dbReference type="Proteomes" id="UP000499080"/>
    </source>
</evidence>
<evidence type="ECO:0000313" key="1">
    <source>
        <dbReference type="EMBL" id="GBN30952.1"/>
    </source>
</evidence>
<sequence length="162" mass="18951">MEAFGYRWHFLISGLREERDMLSEERLQLFRSRVMKSKPQGLKSEGMRSETDHQWTRYCDTLTKPKSAIPRQRPGLLSRGVLFLDDNAKPTQQGTQKSTFVGWDGRYWITLPTALILPIRLLYFSRNEVSAFDITSKAMKMCSRLCRTSFDRWAPIFTKMSS</sequence>
<accession>A0A4Y2MWJ7</accession>
<proteinExistence type="predicted"/>
<organism evidence="1 2">
    <name type="scientific">Araneus ventricosus</name>
    <name type="common">Orbweaver spider</name>
    <name type="synonym">Epeira ventricosa</name>
    <dbReference type="NCBI Taxonomy" id="182803"/>
    <lineage>
        <taxon>Eukaryota</taxon>
        <taxon>Metazoa</taxon>
        <taxon>Ecdysozoa</taxon>
        <taxon>Arthropoda</taxon>
        <taxon>Chelicerata</taxon>
        <taxon>Arachnida</taxon>
        <taxon>Araneae</taxon>
        <taxon>Araneomorphae</taxon>
        <taxon>Entelegynae</taxon>
        <taxon>Araneoidea</taxon>
        <taxon>Araneidae</taxon>
        <taxon>Araneus</taxon>
    </lineage>
</organism>
<reference evidence="1 2" key="1">
    <citation type="journal article" date="2019" name="Sci. Rep.">
        <title>Orb-weaving spider Araneus ventricosus genome elucidates the spidroin gene catalogue.</title>
        <authorList>
            <person name="Kono N."/>
            <person name="Nakamura H."/>
            <person name="Ohtoshi R."/>
            <person name="Moran D.A.P."/>
            <person name="Shinohara A."/>
            <person name="Yoshida Y."/>
            <person name="Fujiwara M."/>
            <person name="Mori M."/>
            <person name="Tomita M."/>
            <person name="Arakawa K."/>
        </authorList>
    </citation>
    <scope>NUCLEOTIDE SEQUENCE [LARGE SCALE GENOMIC DNA]</scope>
</reference>
<name>A0A4Y2MWJ7_ARAVE</name>